<keyword evidence="2" id="KW-1185">Reference proteome</keyword>
<dbReference type="STRING" id="644548.SCNU_17622"/>
<gene>
    <name evidence="1" type="ORF">SCNU_17622</name>
</gene>
<dbReference type="EMBL" id="AEUD01000019">
    <property type="protein sequence ID" value="EGD53635.1"/>
    <property type="molecule type" value="Genomic_DNA"/>
</dbReference>
<proteinExistence type="predicted"/>
<accession>F1YNM5</accession>
<sequence length="256" mass="28212">MDDNEIRAGFRAAWSGEYVPIDELTADEAASIPDGWADLVGQSGTTVAAAVSGLWRDLAPGLTRTADLLERDVMQMGLARIRTPHHYVQEYRLGASASSATTEIALMYLLRDPRGRKPYIAWFGRTPFTGDLPDWWPSARAVVGDLATGFHDGFMRYSWDCGLLAIPDMHTVSQRWIEYTDTEAQLIEVTSGDDDRPVPREAWPDFRSMHVIAESTSEMGWAVADDVANGSGWGDGPDTMHPIANLAEAIEPMLGR</sequence>
<evidence type="ECO:0000313" key="1">
    <source>
        <dbReference type="EMBL" id="EGD53635.1"/>
    </source>
</evidence>
<organism evidence="1 2">
    <name type="scientific">Gordonia neofelifaecis NRRL B-59395</name>
    <dbReference type="NCBI Taxonomy" id="644548"/>
    <lineage>
        <taxon>Bacteria</taxon>
        <taxon>Bacillati</taxon>
        <taxon>Actinomycetota</taxon>
        <taxon>Actinomycetes</taxon>
        <taxon>Mycobacteriales</taxon>
        <taxon>Gordoniaceae</taxon>
        <taxon>Gordonia</taxon>
    </lineage>
</organism>
<comment type="caution">
    <text evidence="1">The sequence shown here is derived from an EMBL/GenBank/DDBJ whole genome shotgun (WGS) entry which is preliminary data.</text>
</comment>
<reference evidence="1 2" key="1">
    <citation type="journal article" date="2011" name="J. Bacteriol.">
        <title>Draft Genome Sequence of Gordonia neofelifaecis NRRL B-59395, a Cholesterol-Degrading Actinomycete.</title>
        <authorList>
            <person name="Ge F."/>
            <person name="Li W."/>
            <person name="Chen G."/>
            <person name="Liu Y."/>
            <person name="Zhang G."/>
            <person name="Yong B."/>
            <person name="Wang Q."/>
            <person name="Wang N."/>
            <person name="Huang Z."/>
            <person name="Li W."/>
            <person name="Wang J."/>
            <person name="Wu C."/>
            <person name="Xie Q."/>
            <person name="Liu G."/>
        </authorList>
    </citation>
    <scope>NUCLEOTIDE SEQUENCE [LARGE SCALE GENOMIC DNA]</scope>
    <source>
        <strain evidence="1 2">NRRL B-59395</strain>
    </source>
</reference>
<name>F1YNM5_9ACTN</name>
<protein>
    <submittedName>
        <fullName evidence="1">Uncharacterized protein</fullName>
    </submittedName>
</protein>
<dbReference type="Proteomes" id="UP000035065">
    <property type="component" value="Unassembled WGS sequence"/>
</dbReference>
<evidence type="ECO:0000313" key="2">
    <source>
        <dbReference type="Proteomes" id="UP000035065"/>
    </source>
</evidence>
<dbReference type="AlphaFoldDB" id="F1YNM5"/>